<keyword evidence="2" id="KW-1185">Reference proteome</keyword>
<sequence>MTTNLLEYWEHYDNALDITHQQLLNGLAYNYDFSKPRGAISCYSIVKKNEQYHLSTSYCIGVDWLDDKSAIYIAPKLNSKSANEEINLEEVDYIKMLFSSLKYLETSNEMNDLFEIKWNKPEIEINQVKDLLTPLLVIQYLSLVKTIVRKGLKKSYYKVEHNLNSRVKGKVLVGKTIKQNIVKNKQLFTYCNYDEFGVNGLENRLLKKALVFVKRYLPTFDKLNHNDFTTDLFNYITPAFENISEVVELNEIKHSKTNAFYKEYAEATRLAKLIIKRFGYNISNTEKNTISTPPFWIDMSKLFELYVLGLLKKEFPKHNELQFQFICKGHELDYLLNSGKYKMIIDAKYKPQYRYTGISREDFRQISGYARLKKVYKALEKNHDENIDCLIIYPDLNKTENDFSDLTSVEKSIKKYVRFYKIGVNIPLIPSKIS</sequence>
<dbReference type="Pfam" id="PF10117">
    <property type="entry name" value="McrBC"/>
    <property type="match status" value="1"/>
</dbReference>
<dbReference type="AlphaFoldDB" id="A0A553DRV7"/>
<comment type="caution">
    <text evidence="1">The sequence shown here is derived from an EMBL/GenBank/DDBJ whole genome shotgun (WGS) entry which is preliminary data.</text>
</comment>
<dbReference type="OrthoDB" id="828100at2"/>
<dbReference type="InterPro" id="IPR019292">
    <property type="entry name" value="McrC"/>
</dbReference>
<proteinExistence type="predicted"/>
<organism evidence="1 2">
    <name type="scientific">Flavobacterium restrictum</name>
    <dbReference type="NCBI Taxonomy" id="2594428"/>
    <lineage>
        <taxon>Bacteria</taxon>
        <taxon>Pseudomonadati</taxon>
        <taxon>Bacteroidota</taxon>
        <taxon>Flavobacteriia</taxon>
        <taxon>Flavobacteriales</taxon>
        <taxon>Flavobacteriaceae</taxon>
        <taxon>Flavobacterium</taxon>
    </lineage>
</organism>
<accession>A0A553DRV7</accession>
<dbReference type="PANTHER" id="PTHR38733">
    <property type="entry name" value="PROTEIN MCRC"/>
    <property type="match status" value="1"/>
</dbReference>
<dbReference type="PANTHER" id="PTHR38733:SF1">
    <property type="entry name" value="TYPE IV METHYL-DIRECTED RESTRICTION ENZYME ECOKMCRBC"/>
    <property type="match status" value="1"/>
</dbReference>
<evidence type="ECO:0000313" key="2">
    <source>
        <dbReference type="Proteomes" id="UP000316371"/>
    </source>
</evidence>
<gene>
    <name evidence="1" type="ORF">FNW21_15015</name>
</gene>
<name>A0A553DRV7_9FLAO</name>
<evidence type="ECO:0000313" key="1">
    <source>
        <dbReference type="EMBL" id="TRX35423.1"/>
    </source>
</evidence>
<evidence type="ECO:0008006" key="3">
    <source>
        <dbReference type="Google" id="ProtNLM"/>
    </source>
</evidence>
<protein>
    <recommendedName>
        <fullName evidence="3">Restriction endonuclease</fullName>
    </recommendedName>
</protein>
<reference evidence="1 2" key="1">
    <citation type="submission" date="2019-07" db="EMBL/GenBank/DDBJ databases">
        <title>Novel species of Flavobacterium.</title>
        <authorList>
            <person name="Liu Q."/>
            <person name="Xin Y.-H."/>
        </authorList>
    </citation>
    <scope>NUCLEOTIDE SEQUENCE [LARGE SCALE GENOMIC DNA]</scope>
    <source>
        <strain evidence="1 2">LB1R34</strain>
    </source>
</reference>
<dbReference type="Proteomes" id="UP000316371">
    <property type="component" value="Unassembled WGS sequence"/>
</dbReference>
<dbReference type="RefSeq" id="WP_144257571.1">
    <property type="nucleotide sequence ID" value="NZ_VJZT01000023.1"/>
</dbReference>
<dbReference type="EMBL" id="VJZT01000023">
    <property type="protein sequence ID" value="TRX35423.1"/>
    <property type="molecule type" value="Genomic_DNA"/>
</dbReference>